<sequence length="613" mass="69092">MGLLSWNLRPMTRRALGMAGGIFKYCCIAHCTFEYIADIVVCSGSSMEPTLFTNNVLLTEHISPRLQKIKRGDIIVAKSPTDPRQFVCKRVTGIAGDRVKSGIFSEVQIPPGHVWLEGDNRGNSTDSRNYGPVPAGLIRSRAILRRRKINRVKMMSSRMKHALHCCLFITLITAFEVFTGGARIGDLADPSAGVDPWQQYGVFATCLLYFFRLLALLSLPQVVFNFLGLTLYNAFPDGVKLKGSPLLAPYICIRVVTRGDFPQLVQRNVKRNLQRCVDTGLENFMIEVVTDKPVGLPTDHRVREVVVPAAYRTKTGALFKSRALQYCLENGVNGLSETDWIVHLDEETLLTENSVRGILNFVLDGKHPFGQGLITYANEDVVNWVTTLADSFRVADDMGKLRLQFSMFHRPLFSWKGSYVVTQMSWERKVSFDNGPDGSVAEDCFFAMRAFKEGLTFNFIEGEMWEKSPFTLWDFLQQRKRWMQGILLVVHSPIIPVRHKLLLAVSCYSWVTMPLSTSNVILAALFPIPCPPLMDFLCVFIGAVNIYMYVFGVMKSFSLYRFGAVRFVLCILGALCTIPFNVLIENVAVIWGLFSHKYRFYVVSKELPASVTV</sequence>
<reference evidence="11 12" key="1">
    <citation type="submission" date="2020-04" db="EMBL/GenBank/DDBJ databases">
        <authorList>
            <person name="Alioto T."/>
            <person name="Alioto T."/>
            <person name="Gomez Garrido J."/>
        </authorList>
    </citation>
    <scope>NUCLEOTIDE SEQUENCE [LARGE SCALE GENOMIC DNA]</scope>
</reference>
<dbReference type="AlphaFoldDB" id="A0A8S1DWB2"/>
<dbReference type="GO" id="GO:0019187">
    <property type="term" value="F:beta-1,4-mannosyltransferase activity"/>
    <property type="evidence" value="ECO:0007669"/>
    <property type="project" value="InterPro"/>
</dbReference>
<dbReference type="GO" id="GO:0005737">
    <property type="term" value="C:cytoplasm"/>
    <property type="evidence" value="ECO:0007669"/>
    <property type="project" value="TreeGrafter"/>
</dbReference>
<feature type="transmembrane region" description="Helical" evidence="8">
    <location>
        <begin position="564"/>
        <end position="594"/>
    </location>
</feature>
<dbReference type="GO" id="GO:0004252">
    <property type="term" value="F:serine-type endopeptidase activity"/>
    <property type="evidence" value="ECO:0007669"/>
    <property type="project" value="InterPro"/>
</dbReference>
<feature type="domain" description="Peptidase S26" evidence="9">
    <location>
        <begin position="22"/>
        <end position="100"/>
    </location>
</feature>
<name>A0A8S1DWB2_9INSE</name>
<keyword evidence="5" id="KW-0808">Transferase</keyword>
<dbReference type="InterPro" id="IPR036286">
    <property type="entry name" value="LexA/Signal_pep-like_sf"/>
</dbReference>
<accession>A0A8S1DWB2</accession>
<dbReference type="Pfam" id="PF13632">
    <property type="entry name" value="Glyco_trans_2_3"/>
    <property type="match status" value="1"/>
</dbReference>
<keyword evidence="6" id="KW-0378">Hydrolase</keyword>
<feature type="active site" evidence="7">
    <location>
        <position position="46"/>
    </location>
</feature>
<evidence type="ECO:0000256" key="2">
    <source>
        <dbReference type="ARBA" id="ARBA00011805"/>
    </source>
</evidence>
<dbReference type="InterPro" id="IPR029044">
    <property type="entry name" value="Nucleotide-diphossugar_trans"/>
</dbReference>
<evidence type="ECO:0000313" key="12">
    <source>
        <dbReference type="Proteomes" id="UP000494165"/>
    </source>
</evidence>
<evidence type="ECO:0000256" key="1">
    <source>
        <dbReference type="ARBA" id="ARBA00006739"/>
    </source>
</evidence>
<proteinExistence type="inferred from homology"/>
<organism evidence="11 12">
    <name type="scientific">Cloeon dipterum</name>
    <dbReference type="NCBI Taxonomy" id="197152"/>
    <lineage>
        <taxon>Eukaryota</taxon>
        <taxon>Metazoa</taxon>
        <taxon>Ecdysozoa</taxon>
        <taxon>Arthropoda</taxon>
        <taxon>Hexapoda</taxon>
        <taxon>Insecta</taxon>
        <taxon>Pterygota</taxon>
        <taxon>Palaeoptera</taxon>
        <taxon>Ephemeroptera</taxon>
        <taxon>Pisciforma</taxon>
        <taxon>Baetidae</taxon>
        <taxon>Cloeon</taxon>
    </lineage>
</organism>
<evidence type="ECO:0008006" key="13">
    <source>
        <dbReference type="Google" id="ProtNLM"/>
    </source>
</evidence>
<dbReference type="InterPro" id="IPR019533">
    <property type="entry name" value="Peptidase_S26"/>
</dbReference>
<protein>
    <recommendedName>
        <fullName evidence="13">Mitochondrial inner membrane protease subunit</fullName>
    </recommendedName>
</protein>
<dbReference type="GO" id="GO:0006465">
    <property type="term" value="P:signal peptide processing"/>
    <property type="evidence" value="ECO:0007669"/>
    <property type="project" value="InterPro"/>
</dbReference>
<feature type="transmembrane region" description="Helical" evidence="8">
    <location>
        <begin position="532"/>
        <end position="552"/>
    </location>
</feature>
<dbReference type="Proteomes" id="UP000494165">
    <property type="component" value="Unassembled WGS sequence"/>
</dbReference>
<dbReference type="PANTHER" id="PTHR16779:SF1">
    <property type="entry name" value="BETA-1,4-MANNOSYLTRANSFERASE EGH"/>
    <property type="match status" value="1"/>
</dbReference>
<keyword evidence="4" id="KW-0328">Glycosyltransferase</keyword>
<dbReference type="SUPFAM" id="SSF51306">
    <property type="entry name" value="LexA/Signal peptidase"/>
    <property type="match status" value="1"/>
</dbReference>
<dbReference type="PRINTS" id="PR00727">
    <property type="entry name" value="LEADERPTASE"/>
</dbReference>
<feature type="domain" description="Glycosyltransferase 2-like" evidence="10">
    <location>
        <begin position="340"/>
        <end position="551"/>
    </location>
</feature>
<dbReference type="OrthoDB" id="3971593at2759"/>
<evidence type="ECO:0000256" key="3">
    <source>
        <dbReference type="ARBA" id="ARBA00022670"/>
    </source>
</evidence>
<keyword evidence="3" id="KW-0645">Protease</keyword>
<dbReference type="InterPro" id="IPR019756">
    <property type="entry name" value="Pept_S26A_signal_pept_1_Ser-AS"/>
</dbReference>
<dbReference type="GO" id="GO:0016020">
    <property type="term" value="C:membrane"/>
    <property type="evidence" value="ECO:0007669"/>
    <property type="project" value="InterPro"/>
</dbReference>
<feature type="domain" description="Peptidase S26" evidence="9">
    <location>
        <begin position="107"/>
        <end position="143"/>
    </location>
</feature>
<dbReference type="EMBL" id="CADEPI010000372">
    <property type="protein sequence ID" value="CAB3384797.1"/>
    <property type="molecule type" value="Genomic_DNA"/>
</dbReference>
<dbReference type="PROSITE" id="PS00501">
    <property type="entry name" value="SPASE_I_1"/>
    <property type="match status" value="1"/>
</dbReference>
<dbReference type="PANTHER" id="PTHR16779">
    <property type="entry name" value="BETA-1,4-MANNOSYLTRANSFERASE EGH"/>
    <property type="match status" value="1"/>
</dbReference>
<dbReference type="FunFam" id="3.90.550.10:FF:000175">
    <property type="entry name" value="Beta-1,4-mannosyltransferase bre-3"/>
    <property type="match status" value="1"/>
</dbReference>
<comment type="similarity">
    <text evidence="1">Belongs to the glycosyltransferase 2 family.</text>
</comment>
<dbReference type="InterPro" id="IPR027389">
    <property type="entry name" value="B_mannosylTrfase_Bre-3/Egh"/>
</dbReference>
<dbReference type="InterPro" id="IPR001173">
    <property type="entry name" value="Glyco_trans_2-like"/>
</dbReference>
<dbReference type="InterPro" id="IPR000223">
    <property type="entry name" value="Pept_S26A_signal_pept_1"/>
</dbReference>
<dbReference type="Pfam" id="PF10502">
    <property type="entry name" value="Peptidase_S26"/>
    <property type="match status" value="2"/>
</dbReference>
<dbReference type="Gene3D" id="2.10.109.10">
    <property type="entry name" value="Umud Fragment, subunit A"/>
    <property type="match status" value="1"/>
</dbReference>
<keyword evidence="12" id="KW-1185">Reference proteome</keyword>
<evidence type="ECO:0000256" key="6">
    <source>
        <dbReference type="ARBA" id="ARBA00022801"/>
    </source>
</evidence>
<evidence type="ECO:0000256" key="7">
    <source>
        <dbReference type="PIRSR" id="PIRSR600223-1"/>
    </source>
</evidence>
<gene>
    <name evidence="11" type="ORF">CLODIP_2_CD13528</name>
</gene>
<feature type="transmembrane region" description="Helical" evidence="8">
    <location>
        <begin position="501"/>
        <end position="526"/>
    </location>
</feature>
<evidence type="ECO:0000259" key="9">
    <source>
        <dbReference type="Pfam" id="PF10502"/>
    </source>
</evidence>
<evidence type="ECO:0000259" key="10">
    <source>
        <dbReference type="Pfam" id="PF13632"/>
    </source>
</evidence>
<evidence type="ECO:0000256" key="4">
    <source>
        <dbReference type="ARBA" id="ARBA00022676"/>
    </source>
</evidence>
<evidence type="ECO:0000256" key="8">
    <source>
        <dbReference type="SAM" id="Phobius"/>
    </source>
</evidence>
<feature type="transmembrane region" description="Helical" evidence="8">
    <location>
        <begin position="200"/>
        <end position="219"/>
    </location>
</feature>
<comment type="subunit">
    <text evidence="2">Heterodimer of 2 subunits, IMMPL1 and IMMPL2.</text>
</comment>
<keyword evidence="8" id="KW-1133">Transmembrane helix</keyword>
<dbReference type="CDD" id="cd06530">
    <property type="entry name" value="S26_SPase_I"/>
    <property type="match status" value="1"/>
</dbReference>
<feature type="active site" evidence="7">
    <location>
        <position position="89"/>
    </location>
</feature>
<keyword evidence="8" id="KW-0472">Membrane</keyword>
<dbReference type="SUPFAM" id="SSF53448">
    <property type="entry name" value="Nucleotide-diphospho-sugar transferases"/>
    <property type="match status" value="1"/>
</dbReference>
<evidence type="ECO:0000313" key="11">
    <source>
        <dbReference type="EMBL" id="CAB3384797.1"/>
    </source>
</evidence>
<evidence type="ECO:0000256" key="5">
    <source>
        <dbReference type="ARBA" id="ARBA00022679"/>
    </source>
</evidence>
<comment type="caution">
    <text evidence="11">The sequence shown here is derived from an EMBL/GenBank/DDBJ whole genome shotgun (WGS) entry which is preliminary data.</text>
</comment>
<feature type="transmembrane region" description="Helical" evidence="8">
    <location>
        <begin position="161"/>
        <end position="180"/>
    </location>
</feature>
<keyword evidence="8" id="KW-0812">Transmembrane</keyword>